<gene>
    <name evidence="2" type="ORF">ACFSSA_13325</name>
</gene>
<dbReference type="NCBIfam" id="TIGR02595">
    <property type="entry name" value="PEP_CTERM"/>
    <property type="match status" value="1"/>
</dbReference>
<sequence>MKNNTLLVCVGVVAFSLTAFSAKAQNITATLNEIDPSVSVKGTFDSGNTIGNYTSGVSQFSSSTLNDDFSAFCVEPNATITVGQTLTYQVTNLSGLTNSDKVAKLVGGYLSSAQTSADAAAIQWAIWEVTSETSSSKNLTNGSVKIYSPNTSVSALANTYLANINNYAAADIFYLTNSKYQNMIAWKGDAVPEPTSLSLLALSGALLMRRKRK</sequence>
<evidence type="ECO:0000313" key="2">
    <source>
        <dbReference type="EMBL" id="MFD2257658.1"/>
    </source>
</evidence>
<dbReference type="RefSeq" id="WP_386820990.1">
    <property type="nucleotide sequence ID" value="NZ_JBHUIT010000031.1"/>
</dbReference>
<proteinExistence type="predicted"/>
<feature type="chain" id="PRO_5045104482" evidence="1">
    <location>
        <begin position="25"/>
        <end position="213"/>
    </location>
</feature>
<comment type="caution">
    <text evidence="2">The sequence shown here is derived from an EMBL/GenBank/DDBJ whole genome shotgun (WGS) entry which is preliminary data.</text>
</comment>
<feature type="signal peptide" evidence="1">
    <location>
        <begin position="1"/>
        <end position="24"/>
    </location>
</feature>
<reference evidence="3" key="1">
    <citation type="journal article" date="2019" name="Int. J. Syst. Evol. Microbiol.">
        <title>The Global Catalogue of Microorganisms (GCM) 10K type strain sequencing project: providing services to taxonomists for standard genome sequencing and annotation.</title>
        <authorList>
            <consortium name="The Broad Institute Genomics Platform"/>
            <consortium name="The Broad Institute Genome Sequencing Center for Infectious Disease"/>
            <person name="Wu L."/>
            <person name="Ma J."/>
        </authorList>
    </citation>
    <scope>NUCLEOTIDE SEQUENCE [LARGE SCALE GENOMIC DNA]</scope>
    <source>
        <strain evidence="3">CGMCC 4.7106</strain>
    </source>
</reference>
<keyword evidence="3" id="KW-1185">Reference proteome</keyword>
<accession>A0ABW5DAZ2</accession>
<organism evidence="2 3">
    <name type="scientific">Luteolibacter algae</name>
    <dbReference type="NCBI Taxonomy" id="454151"/>
    <lineage>
        <taxon>Bacteria</taxon>
        <taxon>Pseudomonadati</taxon>
        <taxon>Verrucomicrobiota</taxon>
        <taxon>Verrucomicrobiia</taxon>
        <taxon>Verrucomicrobiales</taxon>
        <taxon>Verrucomicrobiaceae</taxon>
        <taxon>Luteolibacter</taxon>
    </lineage>
</organism>
<name>A0ABW5DAZ2_9BACT</name>
<dbReference type="EMBL" id="JBHUIT010000031">
    <property type="protein sequence ID" value="MFD2257658.1"/>
    <property type="molecule type" value="Genomic_DNA"/>
</dbReference>
<dbReference type="InterPro" id="IPR013424">
    <property type="entry name" value="Ice-binding_C"/>
</dbReference>
<evidence type="ECO:0000256" key="1">
    <source>
        <dbReference type="SAM" id="SignalP"/>
    </source>
</evidence>
<evidence type="ECO:0000313" key="3">
    <source>
        <dbReference type="Proteomes" id="UP001597375"/>
    </source>
</evidence>
<dbReference type="Proteomes" id="UP001597375">
    <property type="component" value="Unassembled WGS sequence"/>
</dbReference>
<protein>
    <submittedName>
        <fullName evidence="2">Thioester domain-containing protein</fullName>
    </submittedName>
</protein>
<keyword evidence="1" id="KW-0732">Signal</keyword>